<evidence type="ECO:0000313" key="8">
    <source>
        <dbReference type="Proteomes" id="UP000269692"/>
    </source>
</evidence>
<keyword evidence="3" id="KW-0479">Metal-binding</keyword>
<proteinExistence type="inferred from homology"/>
<dbReference type="PROSITE" id="PS51352">
    <property type="entry name" value="THIOREDOXIN_2"/>
    <property type="match status" value="1"/>
</dbReference>
<feature type="binding site" evidence="3">
    <location>
        <position position="182"/>
    </location>
    <ligand>
        <name>Cu cation</name>
        <dbReference type="ChEBI" id="CHEBI:23378"/>
    </ligand>
</feature>
<dbReference type="Gene3D" id="3.40.30.10">
    <property type="entry name" value="Glutaredoxin"/>
    <property type="match status" value="1"/>
</dbReference>
<protein>
    <submittedName>
        <fullName evidence="7">SCO family protein</fullName>
    </submittedName>
</protein>
<keyword evidence="2 3" id="KW-0186">Copper</keyword>
<dbReference type="PANTHER" id="PTHR12151">
    <property type="entry name" value="ELECTRON TRANSPORT PROTIN SCO1/SENC FAMILY MEMBER"/>
    <property type="match status" value="1"/>
</dbReference>
<evidence type="ECO:0000259" key="6">
    <source>
        <dbReference type="PROSITE" id="PS51352"/>
    </source>
</evidence>
<dbReference type="InterPro" id="IPR003782">
    <property type="entry name" value="SCO1/SenC"/>
</dbReference>
<evidence type="ECO:0000256" key="3">
    <source>
        <dbReference type="PIRSR" id="PIRSR603782-1"/>
    </source>
</evidence>
<feature type="domain" description="Thioredoxin" evidence="6">
    <location>
        <begin position="56"/>
        <end position="216"/>
    </location>
</feature>
<evidence type="ECO:0000256" key="4">
    <source>
        <dbReference type="PIRSR" id="PIRSR603782-2"/>
    </source>
</evidence>
<reference evidence="7 8" key="1">
    <citation type="submission" date="2018-10" db="EMBL/GenBank/DDBJ databases">
        <title>Xanthobacter tagetidis genome sequencing and assembly.</title>
        <authorList>
            <person name="Maclea K.S."/>
            <person name="Goen A.E."/>
            <person name="Fatima S.A."/>
        </authorList>
    </citation>
    <scope>NUCLEOTIDE SEQUENCE [LARGE SCALE GENOMIC DNA]</scope>
    <source>
        <strain evidence="7 8">ATCC 700314</strain>
    </source>
</reference>
<feature type="binding site" evidence="3">
    <location>
        <position position="94"/>
    </location>
    <ligand>
        <name>Cu cation</name>
        <dbReference type="ChEBI" id="CHEBI:23378"/>
    </ligand>
</feature>
<organism evidence="7 8">
    <name type="scientific">Xanthobacter tagetidis</name>
    <dbReference type="NCBI Taxonomy" id="60216"/>
    <lineage>
        <taxon>Bacteria</taxon>
        <taxon>Pseudomonadati</taxon>
        <taxon>Pseudomonadota</taxon>
        <taxon>Alphaproteobacteria</taxon>
        <taxon>Hyphomicrobiales</taxon>
        <taxon>Xanthobacteraceae</taxon>
        <taxon>Xanthobacter</taxon>
    </lineage>
</organism>
<evidence type="ECO:0000256" key="2">
    <source>
        <dbReference type="ARBA" id="ARBA00023008"/>
    </source>
</evidence>
<keyword evidence="5" id="KW-0812">Transmembrane</keyword>
<comment type="caution">
    <text evidence="7">The sequence shown here is derived from an EMBL/GenBank/DDBJ whole genome shotgun (WGS) entry which is preliminary data.</text>
</comment>
<dbReference type="FunFam" id="3.40.30.10:FF:000013">
    <property type="entry name" value="Blast:Protein SCO1 homolog, mitochondrial"/>
    <property type="match status" value="1"/>
</dbReference>
<dbReference type="InterPro" id="IPR013766">
    <property type="entry name" value="Thioredoxin_domain"/>
</dbReference>
<keyword evidence="5" id="KW-0472">Membrane</keyword>
<dbReference type="AlphaFoldDB" id="A0A3L7AFC3"/>
<accession>A0A3L7AFC3</accession>
<evidence type="ECO:0000256" key="5">
    <source>
        <dbReference type="SAM" id="Phobius"/>
    </source>
</evidence>
<feature type="transmembrane region" description="Helical" evidence="5">
    <location>
        <begin position="21"/>
        <end position="47"/>
    </location>
</feature>
<keyword evidence="5" id="KW-1133">Transmembrane helix</keyword>
<dbReference type="RefSeq" id="WP_121623104.1">
    <property type="nucleotide sequence ID" value="NZ_JACIIW010000002.1"/>
</dbReference>
<sequence>MPSPVKPSGKPKPTGAPGRSARLRIVALFSAFLAGAAVLVVAVGLLLPGPTRSTGQGVAAVGGPFTLVDQNGATVTEASLKGKPTLIFFGFTHCPDVCPTALFEMSEIFAALGPDANRLQAFFVSVDPERDTPEVLKSYLGSFAPQLRGLSGTPEQVEAIKKAYRVYSRKVPLTGDDYTMDHTAVVYLMDKTGIFAAPFNAKRPPAEAAAELKRYF</sequence>
<dbReference type="PANTHER" id="PTHR12151:SF25">
    <property type="entry name" value="LINALOOL DEHYDRATASE_ISOMERASE DOMAIN-CONTAINING PROTEIN"/>
    <property type="match status" value="1"/>
</dbReference>
<gene>
    <name evidence="7" type="ORF">D9R14_09650</name>
</gene>
<dbReference type="EMBL" id="RCTF01000006">
    <property type="protein sequence ID" value="RLP79089.1"/>
    <property type="molecule type" value="Genomic_DNA"/>
</dbReference>
<dbReference type="GO" id="GO:0046872">
    <property type="term" value="F:metal ion binding"/>
    <property type="evidence" value="ECO:0007669"/>
    <property type="project" value="UniProtKB-KW"/>
</dbReference>
<dbReference type="OrthoDB" id="9790194at2"/>
<name>A0A3L7AFC3_9HYPH</name>
<keyword evidence="8" id="KW-1185">Reference proteome</keyword>
<evidence type="ECO:0000313" key="7">
    <source>
        <dbReference type="EMBL" id="RLP79089.1"/>
    </source>
</evidence>
<evidence type="ECO:0000256" key="1">
    <source>
        <dbReference type="ARBA" id="ARBA00010996"/>
    </source>
</evidence>
<dbReference type="SUPFAM" id="SSF52833">
    <property type="entry name" value="Thioredoxin-like"/>
    <property type="match status" value="1"/>
</dbReference>
<dbReference type="Proteomes" id="UP000269692">
    <property type="component" value="Unassembled WGS sequence"/>
</dbReference>
<keyword evidence="4" id="KW-1015">Disulfide bond</keyword>
<comment type="similarity">
    <text evidence="1">Belongs to the SCO1/2 family.</text>
</comment>
<dbReference type="CDD" id="cd02968">
    <property type="entry name" value="SCO"/>
    <property type="match status" value="1"/>
</dbReference>
<feature type="binding site" evidence="3">
    <location>
        <position position="98"/>
    </location>
    <ligand>
        <name>Cu cation</name>
        <dbReference type="ChEBI" id="CHEBI:23378"/>
    </ligand>
</feature>
<dbReference type="Pfam" id="PF02630">
    <property type="entry name" value="SCO1-SenC"/>
    <property type="match status" value="1"/>
</dbReference>
<dbReference type="InterPro" id="IPR036249">
    <property type="entry name" value="Thioredoxin-like_sf"/>
</dbReference>
<feature type="disulfide bond" description="Redox-active" evidence="4">
    <location>
        <begin position="94"/>
        <end position="98"/>
    </location>
</feature>